<dbReference type="AlphaFoldDB" id="A0A5B0KIJ8"/>
<gene>
    <name evidence="1" type="ORF">FH063_004316</name>
</gene>
<dbReference type="RefSeq" id="WP_176025468.1">
    <property type="nucleotide sequence ID" value="NZ_VEWN01000030.1"/>
</dbReference>
<dbReference type="Proteomes" id="UP000325333">
    <property type="component" value="Unassembled WGS sequence"/>
</dbReference>
<dbReference type="EMBL" id="VEWN01000030">
    <property type="protein sequence ID" value="KAA1052437.1"/>
    <property type="molecule type" value="Genomic_DNA"/>
</dbReference>
<organism evidence="1 2">
    <name type="scientific">Azospirillum argentinense</name>
    <dbReference type="NCBI Taxonomy" id="2970906"/>
    <lineage>
        <taxon>Bacteria</taxon>
        <taxon>Pseudomonadati</taxon>
        <taxon>Pseudomonadota</taxon>
        <taxon>Alphaproteobacteria</taxon>
        <taxon>Rhodospirillales</taxon>
        <taxon>Azospirillaceae</taxon>
        <taxon>Azospirillum</taxon>
    </lineage>
</organism>
<evidence type="ECO:0000313" key="1">
    <source>
        <dbReference type="EMBL" id="KAA1052437.1"/>
    </source>
</evidence>
<comment type="caution">
    <text evidence="1">The sequence shown here is derived from an EMBL/GenBank/DDBJ whole genome shotgun (WGS) entry which is preliminary data.</text>
</comment>
<name>A0A5B0KIJ8_9PROT</name>
<protein>
    <submittedName>
        <fullName evidence="1">Uncharacterized protein</fullName>
    </submittedName>
</protein>
<reference evidence="1 2" key="1">
    <citation type="submission" date="2019-07" db="EMBL/GenBank/DDBJ databases">
        <title>Genome sequencing of the stress-tolerant strain Azospirillum brasilense Az19.</title>
        <authorList>
            <person name="Maroniche G.A."/>
            <person name="Garcia J.E."/>
            <person name="Pagnussat L."/>
            <person name="Amenta M."/>
            <person name="Creus C.M."/>
        </authorList>
    </citation>
    <scope>NUCLEOTIDE SEQUENCE [LARGE SCALE GENOMIC DNA]</scope>
    <source>
        <strain evidence="1 2">Az19</strain>
    </source>
</reference>
<evidence type="ECO:0000313" key="2">
    <source>
        <dbReference type="Proteomes" id="UP000325333"/>
    </source>
</evidence>
<proteinExistence type="predicted"/>
<accession>A0A5B0KIJ8</accession>
<sequence length="158" mass="17846">MISITHSMAHPPAPIAAGSSTIRLPERHAARHREACATMALPPAIRRIRAVRRADGRVAYPEVVRYRLYRWNEAEEAYRAAELVDLPPTVESHPDEHMRERARASRRPFLPVTLPYVADVRDLVLYDRLKARGALEHGHRVAMDDSGEPIDKHAAPRG</sequence>